<comment type="caution">
    <text evidence="1">The sequence shown here is derived from an EMBL/GenBank/DDBJ whole genome shotgun (WGS) entry which is preliminary data.</text>
</comment>
<name>A0AA90NVZ9_9GAMM</name>
<proteinExistence type="predicted"/>
<feature type="non-terminal residue" evidence="1">
    <location>
        <position position="83"/>
    </location>
</feature>
<dbReference type="EMBL" id="JASXSV010000026">
    <property type="protein sequence ID" value="MDP0590002.1"/>
    <property type="molecule type" value="Genomic_DNA"/>
</dbReference>
<dbReference type="AlphaFoldDB" id="A0AA90NVZ9"/>
<evidence type="ECO:0000313" key="1">
    <source>
        <dbReference type="EMBL" id="MDP0590002.1"/>
    </source>
</evidence>
<protein>
    <submittedName>
        <fullName evidence="1">Uncharacterized protein</fullName>
    </submittedName>
</protein>
<accession>A0AA90NVZ9</accession>
<organism evidence="1 2">
    <name type="scientific">Candidatus Endonucleibacter bathymodioli</name>
    <dbReference type="NCBI Taxonomy" id="539814"/>
    <lineage>
        <taxon>Bacteria</taxon>
        <taxon>Pseudomonadati</taxon>
        <taxon>Pseudomonadota</taxon>
        <taxon>Gammaproteobacteria</taxon>
        <taxon>Oceanospirillales</taxon>
        <taxon>Endozoicomonadaceae</taxon>
        <taxon>Candidatus Endonucleibacter</taxon>
    </lineage>
</organism>
<gene>
    <name evidence="1" type="ORF">QS748_12780</name>
</gene>
<evidence type="ECO:0000313" key="2">
    <source>
        <dbReference type="Proteomes" id="UP001178148"/>
    </source>
</evidence>
<reference evidence="1 2" key="1">
    <citation type="journal article" date="2023" name="bioRxiv">
        <title>An intranuclear bacterial parasite of deep-sea mussels expresses apoptosis inhibitors acquired from its host.</title>
        <authorList>
            <person name="Gonzalez Porras M.A."/>
            <person name="Assie A."/>
            <person name="Tietjen M."/>
            <person name="Violette M."/>
            <person name="Kleiner M."/>
            <person name="Gruber-Vodicka H."/>
            <person name="Dubilier N."/>
            <person name="Leisch N."/>
        </authorList>
    </citation>
    <scope>NUCLEOTIDE SEQUENCE [LARGE SCALE GENOMIC DNA]</scope>
    <source>
        <strain evidence="1">IAP13</strain>
    </source>
</reference>
<sequence>MVKGRSPPARVTDIYCYELYLISIKASLCIPYVDLQYQALFIEVWSAWSCKQRDEWKDINNILLKKASRYLKVSQGSMVDATI</sequence>
<keyword evidence="2" id="KW-1185">Reference proteome</keyword>
<dbReference type="Proteomes" id="UP001178148">
    <property type="component" value="Unassembled WGS sequence"/>
</dbReference>